<organism evidence="1 2">
    <name type="scientific">Hypsibius exemplaris</name>
    <name type="common">Freshwater tardigrade</name>
    <dbReference type="NCBI Taxonomy" id="2072580"/>
    <lineage>
        <taxon>Eukaryota</taxon>
        <taxon>Metazoa</taxon>
        <taxon>Ecdysozoa</taxon>
        <taxon>Tardigrada</taxon>
        <taxon>Eutardigrada</taxon>
        <taxon>Parachela</taxon>
        <taxon>Hypsibioidea</taxon>
        <taxon>Hypsibiidae</taxon>
        <taxon>Hypsibius</taxon>
    </lineage>
</organism>
<reference evidence="2" key="1">
    <citation type="submission" date="2017-01" db="EMBL/GenBank/DDBJ databases">
        <title>Comparative genomics of anhydrobiosis in the tardigrade Hypsibius dujardini.</title>
        <authorList>
            <person name="Yoshida Y."/>
            <person name="Koutsovoulos G."/>
            <person name="Laetsch D."/>
            <person name="Stevens L."/>
            <person name="Kumar S."/>
            <person name="Horikawa D."/>
            <person name="Ishino K."/>
            <person name="Komine S."/>
            <person name="Tomita M."/>
            <person name="Blaxter M."/>
            <person name="Arakawa K."/>
        </authorList>
    </citation>
    <scope>NUCLEOTIDE SEQUENCE [LARGE SCALE GENOMIC DNA]</scope>
    <source>
        <strain evidence="2">Z151</strain>
    </source>
</reference>
<proteinExistence type="predicted"/>
<accession>A0A1W0W8M8</accession>
<gene>
    <name evidence="1" type="ORF">BV898_14168</name>
</gene>
<protein>
    <submittedName>
        <fullName evidence="1">Uncharacterized protein</fullName>
    </submittedName>
</protein>
<dbReference type="EMBL" id="MTYJ01000169">
    <property type="protein sequence ID" value="OQV11512.1"/>
    <property type="molecule type" value="Genomic_DNA"/>
</dbReference>
<keyword evidence="2" id="KW-1185">Reference proteome</keyword>
<name>A0A1W0W8M8_HYPEX</name>
<dbReference type="AlphaFoldDB" id="A0A1W0W8M8"/>
<sequence length="72" mass="7931">MLLFCKWSNTKGDPSGLKLKPRHGDKRCPRVRCSSPTSRDPFVWVTLFSDSCGKINCSTCVAVHVGSPGLQH</sequence>
<evidence type="ECO:0000313" key="1">
    <source>
        <dbReference type="EMBL" id="OQV11512.1"/>
    </source>
</evidence>
<evidence type="ECO:0000313" key="2">
    <source>
        <dbReference type="Proteomes" id="UP000192578"/>
    </source>
</evidence>
<dbReference type="Proteomes" id="UP000192578">
    <property type="component" value="Unassembled WGS sequence"/>
</dbReference>
<comment type="caution">
    <text evidence="1">The sequence shown here is derived from an EMBL/GenBank/DDBJ whole genome shotgun (WGS) entry which is preliminary data.</text>
</comment>